<dbReference type="CDD" id="cd14958">
    <property type="entry name" value="NHL_PAL_like"/>
    <property type="match status" value="1"/>
</dbReference>
<comment type="caution">
    <text evidence="3">The sequence shown here is derived from an EMBL/GenBank/DDBJ whole genome shotgun (WGS) entry which is preliminary data.</text>
</comment>
<evidence type="ECO:0008006" key="4">
    <source>
        <dbReference type="Google" id="ProtNLM"/>
    </source>
</evidence>
<dbReference type="AlphaFoldDB" id="A0A6B1D1Y6"/>
<dbReference type="PANTHER" id="PTHR24104">
    <property type="entry name" value="E3 UBIQUITIN-PROTEIN LIGASE NHLRC1-RELATED"/>
    <property type="match status" value="1"/>
</dbReference>
<evidence type="ECO:0000256" key="1">
    <source>
        <dbReference type="ARBA" id="ARBA00022737"/>
    </source>
</evidence>
<dbReference type="Pfam" id="PF01436">
    <property type="entry name" value="NHL"/>
    <property type="match status" value="2"/>
</dbReference>
<evidence type="ECO:0000313" key="3">
    <source>
        <dbReference type="EMBL" id="MYC93606.1"/>
    </source>
</evidence>
<dbReference type="EMBL" id="VXMH01000009">
    <property type="protein sequence ID" value="MYC93606.1"/>
    <property type="molecule type" value="Genomic_DNA"/>
</dbReference>
<name>A0A6B1D1Y6_9CHLR</name>
<keyword evidence="1" id="KW-0677">Repeat</keyword>
<dbReference type="Gene3D" id="2.120.10.30">
    <property type="entry name" value="TolB, C-terminal domain"/>
    <property type="match status" value="1"/>
</dbReference>
<dbReference type="SUPFAM" id="SSF63829">
    <property type="entry name" value="Calcium-dependent phosphotriesterase"/>
    <property type="match status" value="1"/>
</dbReference>
<dbReference type="InterPro" id="IPR011042">
    <property type="entry name" value="6-blade_b-propeller_TolB-like"/>
</dbReference>
<sequence>MLKGSDFIEGDEDHFPRERREQTMNLGSGQFVYEEVESWGEIPEGWKIVEAPGAAVDSQDRVYVFCRSEHPIIVFDRDGKFLRSWGEGLIKRAHDIIVGPDDSIYCVDDWGHAVHKFTPEGELLMSIETADSPADTGYIWDVQKEVLRAGPPFNYPTGIALSPEGELYVSDGYGNARVHKFTAEGELLFSWGEPGTGAGQFVTPHNVCVDRDGTVYVADRQNRRMQLFNSQGDHIGQWEDIWWPCDMCIDADNNMYVAEVGGIFMGETKKPVFDNPPARITVRDLSGRILSEWGMEDPYGSDRYFSPHNIAFDSHGDLYVGEVAHSYPDGTTPKEWRVLRKYART</sequence>
<proteinExistence type="predicted"/>
<dbReference type="PROSITE" id="PS51125">
    <property type="entry name" value="NHL"/>
    <property type="match status" value="2"/>
</dbReference>
<reference evidence="3" key="1">
    <citation type="submission" date="2019-09" db="EMBL/GenBank/DDBJ databases">
        <title>Characterisation of the sponge microbiome using genome-centric metagenomics.</title>
        <authorList>
            <person name="Engelberts J.P."/>
            <person name="Robbins S.J."/>
            <person name="De Goeij J.M."/>
            <person name="Aranda M."/>
            <person name="Bell S.C."/>
            <person name="Webster N.S."/>
        </authorList>
    </citation>
    <scope>NUCLEOTIDE SEQUENCE</scope>
    <source>
        <strain evidence="3">SB0661_bin_32</strain>
    </source>
</reference>
<accession>A0A6B1D1Y6</accession>
<organism evidence="3">
    <name type="scientific">Caldilineaceae bacterium SB0661_bin_32</name>
    <dbReference type="NCBI Taxonomy" id="2605255"/>
    <lineage>
        <taxon>Bacteria</taxon>
        <taxon>Bacillati</taxon>
        <taxon>Chloroflexota</taxon>
        <taxon>Caldilineae</taxon>
        <taxon>Caldilineales</taxon>
        <taxon>Caldilineaceae</taxon>
    </lineage>
</organism>
<gene>
    <name evidence="3" type="ORF">F4X14_01425</name>
</gene>
<evidence type="ECO:0000256" key="2">
    <source>
        <dbReference type="PROSITE-ProRule" id="PRU00504"/>
    </source>
</evidence>
<protein>
    <recommendedName>
        <fullName evidence="4">Peptidylamidoglycolate lyase</fullName>
    </recommendedName>
</protein>
<feature type="repeat" description="NHL" evidence="2">
    <location>
        <begin position="188"/>
        <end position="231"/>
    </location>
</feature>
<dbReference type="InterPro" id="IPR050952">
    <property type="entry name" value="TRIM-NHL_E3_ligases"/>
</dbReference>
<dbReference type="InterPro" id="IPR001258">
    <property type="entry name" value="NHL_repeat"/>
</dbReference>
<dbReference type="GO" id="GO:0008270">
    <property type="term" value="F:zinc ion binding"/>
    <property type="evidence" value="ECO:0007669"/>
    <property type="project" value="UniProtKB-KW"/>
</dbReference>
<dbReference type="PANTHER" id="PTHR24104:SF25">
    <property type="entry name" value="PROTEIN LIN-41"/>
    <property type="match status" value="1"/>
</dbReference>
<feature type="repeat" description="NHL" evidence="2">
    <location>
        <begin position="152"/>
        <end position="184"/>
    </location>
</feature>